<accession>A0A0K0DD62</accession>
<sequence length="195" mass="23052">MLSPTQPVRTATKVSKHLRQEVHFYNFTICWLMDHYRTRHARAANPFHCVIEGCQMRFSTTRRLEEHVRLEHINPPKPSMFFSPRPTIYCPYFDEQLLKCVRFMNKHNFNVAFKPVNVHIDLKGAKRRKQKHRYVYRIVSSGPTSPVVREPKIVSYLDKAFFSNIYNPTSHILVRESLQICIRGFRFSVKPLSSS</sequence>
<reference evidence="4" key="2">
    <citation type="submission" date="2017-02" db="UniProtKB">
        <authorList>
            <consortium name="WormBaseParasite"/>
        </authorList>
    </citation>
    <scope>IDENTIFICATION</scope>
</reference>
<evidence type="ECO:0000256" key="1">
    <source>
        <dbReference type="PROSITE-ProRule" id="PRU00042"/>
    </source>
</evidence>
<reference evidence="3" key="1">
    <citation type="submission" date="2012-09" db="EMBL/GenBank/DDBJ databases">
        <authorList>
            <person name="Martin A.A."/>
        </authorList>
    </citation>
    <scope>NUCLEOTIDE SEQUENCE</scope>
</reference>
<dbReference type="WBParaSite" id="ACAC_0000860901-mRNA-1">
    <property type="protein sequence ID" value="ACAC_0000860901-mRNA-1"/>
    <property type="gene ID" value="ACAC_0000860901"/>
</dbReference>
<organism evidence="3 4">
    <name type="scientific">Angiostrongylus cantonensis</name>
    <name type="common">Rat lungworm</name>
    <dbReference type="NCBI Taxonomy" id="6313"/>
    <lineage>
        <taxon>Eukaryota</taxon>
        <taxon>Metazoa</taxon>
        <taxon>Ecdysozoa</taxon>
        <taxon>Nematoda</taxon>
        <taxon>Chromadorea</taxon>
        <taxon>Rhabditida</taxon>
        <taxon>Rhabditina</taxon>
        <taxon>Rhabditomorpha</taxon>
        <taxon>Strongyloidea</taxon>
        <taxon>Metastrongylidae</taxon>
        <taxon>Angiostrongylus</taxon>
    </lineage>
</organism>
<dbReference type="STRING" id="6313.A0A0K0DD62"/>
<dbReference type="InterPro" id="IPR013087">
    <property type="entry name" value="Znf_C2H2_type"/>
</dbReference>
<keyword evidence="3" id="KW-1185">Reference proteome</keyword>
<proteinExistence type="predicted"/>
<keyword evidence="1" id="KW-0479">Metal-binding</keyword>
<dbReference type="AlphaFoldDB" id="A0A0K0DD62"/>
<dbReference type="PROSITE" id="PS50157">
    <property type="entry name" value="ZINC_FINGER_C2H2_2"/>
    <property type="match status" value="1"/>
</dbReference>
<dbReference type="Proteomes" id="UP000035642">
    <property type="component" value="Unassembled WGS sequence"/>
</dbReference>
<evidence type="ECO:0000259" key="2">
    <source>
        <dbReference type="PROSITE" id="PS50157"/>
    </source>
</evidence>
<name>A0A0K0DD62_ANGCA</name>
<feature type="domain" description="C2H2-type" evidence="2">
    <location>
        <begin position="47"/>
        <end position="77"/>
    </location>
</feature>
<protein>
    <submittedName>
        <fullName evidence="4">C2H2-type domain-containing protein</fullName>
    </submittedName>
</protein>
<dbReference type="PROSITE" id="PS00028">
    <property type="entry name" value="ZINC_FINGER_C2H2_1"/>
    <property type="match status" value="1"/>
</dbReference>
<dbReference type="GO" id="GO:0008270">
    <property type="term" value="F:zinc ion binding"/>
    <property type="evidence" value="ECO:0007669"/>
    <property type="project" value="UniProtKB-KW"/>
</dbReference>
<keyword evidence="1" id="KW-0863">Zinc-finger</keyword>
<evidence type="ECO:0000313" key="4">
    <source>
        <dbReference type="WBParaSite" id="ACAC_0000860901-mRNA-1"/>
    </source>
</evidence>
<evidence type="ECO:0000313" key="3">
    <source>
        <dbReference type="Proteomes" id="UP000035642"/>
    </source>
</evidence>
<keyword evidence="1" id="KW-0862">Zinc</keyword>